<dbReference type="Proteomes" id="UP001295684">
    <property type="component" value="Unassembled WGS sequence"/>
</dbReference>
<gene>
    <name evidence="1" type="ORF">ECRASSUSDP1_LOCUS16800</name>
</gene>
<accession>A0AAD1XMJ1</accession>
<protein>
    <submittedName>
        <fullName evidence="1">Uncharacterized protein</fullName>
    </submittedName>
</protein>
<evidence type="ECO:0000313" key="1">
    <source>
        <dbReference type="EMBL" id="CAI2375438.1"/>
    </source>
</evidence>
<keyword evidence="2" id="KW-1185">Reference proteome</keyword>
<dbReference type="AlphaFoldDB" id="A0AAD1XMJ1"/>
<name>A0AAD1XMJ1_EUPCR</name>
<sequence length="103" mass="11962">MKFLMNELNFEKDEEEENGNRLFVDTPPAVSHNKPSFSLPIKGLFSKENPVMPIKNSTPREEVVNKPVEARLISFEPLPQINMINVDKFYTQELDKIIEIDQE</sequence>
<evidence type="ECO:0000313" key="2">
    <source>
        <dbReference type="Proteomes" id="UP001295684"/>
    </source>
</evidence>
<dbReference type="EMBL" id="CAMPGE010016918">
    <property type="protein sequence ID" value="CAI2375438.1"/>
    <property type="molecule type" value="Genomic_DNA"/>
</dbReference>
<organism evidence="1 2">
    <name type="scientific">Euplotes crassus</name>
    <dbReference type="NCBI Taxonomy" id="5936"/>
    <lineage>
        <taxon>Eukaryota</taxon>
        <taxon>Sar</taxon>
        <taxon>Alveolata</taxon>
        <taxon>Ciliophora</taxon>
        <taxon>Intramacronucleata</taxon>
        <taxon>Spirotrichea</taxon>
        <taxon>Hypotrichia</taxon>
        <taxon>Euplotida</taxon>
        <taxon>Euplotidae</taxon>
        <taxon>Moneuplotes</taxon>
    </lineage>
</organism>
<comment type="caution">
    <text evidence="1">The sequence shown here is derived from an EMBL/GenBank/DDBJ whole genome shotgun (WGS) entry which is preliminary data.</text>
</comment>
<proteinExistence type="predicted"/>
<reference evidence="1" key="1">
    <citation type="submission" date="2023-07" db="EMBL/GenBank/DDBJ databases">
        <authorList>
            <consortium name="AG Swart"/>
            <person name="Singh M."/>
            <person name="Singh A."/>
            <person name="Seah K."/>
            <person name="Emmerich C."/>
        </authorList>
    </citation>
    <scope>NUCLEOTIDE SEQUENCE</scope>
    <source>
        <strain evidence="1">DP1</strain>
    </source>
</reference>